<organism evidence="2 3">
    <name type="scientific">Flavobacterium cheongpyeongense</name>
    <dbReference type="NCBI Taxonomy" id="2212651"/>
    <lineage>
        <taxon>Bacteria</taxon>
        <taxon>Pseudomonadati</taxon>
        <taxon>Bacteroidota</taxon>
        <taxon>Flavobacteriia</taxon>
        <taxon>Flavobacteriales</taxon>
        <taxon>Flavobacteriaceae</taxon>
        <taxon>Flavobacterium</taxon>
    </lineage>
</organism>
<evidence type="ECO:0000256" key="1">
    <source>
        <dbReference type="SAM" id="Phobius"/>
    </source>
</evidence>
<gene>
    <name evidence="2" type="ORF">DMB65_08615</name>
</gene>
<feature type="transmembrane region" description="Helical" evidence="1">
    <location>
        <begin position="45"/>
        <end position="65"/>
    </location>
</feature>
<evidence type="ECO:0000313" key="3">
    <source>
        <dbReference type="Proteomes" id="UP000247903"/>
    </source>
</evidence>
<feature type="transmembrane region" description="Helical" evidence="1">
    <location>
        <begin position="12"/>
        <end position="33"/>
    </location>
</feature>
<accession>A0A2V4BT50</accession>
<feature type="transmembrane region" description="Helical" evidence="1">
    <location>
        <begin position="86"/>
        <end position="104"/>
    </location>
</feature>
<dbReference type="Proteomes" id="UP000247903">
    <property type="component" value="Unassembled WGS sequence"/>
</dbReference>
<reference evidence="2 3" key="1">
    <citation type="submission" date="2018-05" db="EMBL/GenBank/DDBJ databases">
        <title>Flavobacterium sp. strain IMCC34759, incomplete genome.</title>
        <authorList>
            <person name="Joung Y."/>
            <person name="Cho J."/>
        </authorList>
    </citation>
    <scope>NUCLEOTIDE SEQUENCE [LARGE SCALE GENOMIC DNA]</scope>
    <source>
        <strain evidence="2 3">IMCC34759</strain>
    </source>
</reference>
<keyword evidence="1" id="KW-0812">Transmembrane</keyword>
<keyword evidence="1" id="KW-0472">Membrane</keyword>
<feature type="transmembrane region" description="Helical" evidence="1">
    <location>
        <begin position="116"/>
        <end position="149"/>
    </location>
</feature>
<comment type="caution">
    <text evidence="2">The sequence shown here is derived from an EMBL/GenBank/DDBJ whole genome shotgun (WGS) entry which is preliminary data.</text>
</comment>
<protein>
    <submittedName>
        <fullName evidence="2">Uncharacterized protein</fullName>
    </submittedName>
</protein>
<dbReference type="EMBL" id="QJHK01000006">
    <property type="protein sequence ID" value="PXY41013.1"/>
    <property type="molecule type" value="Genomic_DNA"/>
</dbReference>
<sequence length="162" mass="18958">MKSKNDIKKGLIIAGFLISSIFPVLIFSHSYYINYLNAICYFGEFWNSFFWGIIFPVFVVFLFWNSSKKLSFLLNQNSHIKASFKFSFKVSSKFAIALITIYLIREFAMRVSFAFLLYYYSIIIFSLLMILFLSFLLMILTFISSLIIIKASQNTQNLNQTK</sequence>
<name>A0A2V4BT50_9FLAO</name>
<dbReference type="AlphaFoldDB" id="A0A2V4BT50"/>
<keyword evidence="1" id="KW-1133">Transmembrane helix</keyword>
<evidence type="ECO:0000313" key="2">
    <source>
        <dbReference type="EMBL" id="PXY41013.1"/>
    </source>
</evidence>
<proteinExistence type="predicted"/>
<keyword evidence="3" id="KW-1185">Reference proteome</keyword>